<reference evidence="8" key="1">
    <citation type="journal article" date="2021" name="PeerJ">
        <title>Extensive microbial diversity within the chicken gut microbiome revealed by metagenomics and culture.</title>
        <authorList>
            <person name="Gilroy R."/>
            <person name="Ravi A."/>
            <person name="Getino M."/>
            <person name="Pursley I."/>
            <person name="Horton D.L."/>
            <person name="Alikhan N.F."/>
            <person name="Baker D."/>
            <person name="Gharbi K."/>
            <person name="Hall N."/>
            <person name="Watson M."/>
            <person name="Adriaenssens E.M."/>
            <person name="Foster-Nyarko E."/>
            <person name="Jarju S."/>
            <person name="Secka A."/>
            <person name="Antonio M."/>
            <person name="Oren A."/>
            <person name="Chaudhuri R.R."/>
            <person name="La Ragione R."/>
            <person name="Hildebrand F."/>
            <person name="Pallen M.J."/>
        </authorList>
    </citation>
    <scope>NUCLEOTIDE SEQUENCE</scope>
    <source>
        <strain evidence="8">CHK169-2315</strain>
    </source>
</reference>
<dbReference type="Gene3D" id="3.30.1490.480">
    <property type="entry name" value="Endolytic murein transglycosylase"/>
    <property type="match status" value="1"/>
</dbReference>
<dbReference type="EMBL" id="DXHX01000044">
    <property type="protein sequence ID" value="HIV74060.1"/>
    <property type="molecule type" value="Genomic_DNA"/>
</dbReference>
<evidence type="ECO:0000256" key="7">
    <source>
        <dbReference type="HAMAP-Rule" id="MF_02065"/>
    </source>
</evidence>
<evidence type="ECO:0000313" key="9">
    <source>
        <dbReference type="Proteomes" id="UP000823937"/>
    </source>
</evidence>
<evidence type="ECO:0000256" key="6">
    <source>
        <dbReference type="ARBA" id="ARBA00023316"/>
    </source>
</evidence>
<evidence type="ECO:0000256" key="2">
    <source>
        <dbReference type="ARBA" id="ARBA00022692"/>
    </source>
</evidence>
<dbReference type="EC" id="4.2.2.29" evidence="7"/>
<feature type="transmembrane region" description="Helical" evidence="7">
    <location>
        <begin position="20"/>
        <end position="43"/>
    </location>
</feature>
<name>A0A9D1PLP1_9BACI</name>
<keyword evidence="5 7" id="KW-0456">Lyase</keyword>
<comment type="similarity">
    <text evidence="7">Belongs to the transglycosylase MltG family.</text>
</comment>
<dbReference type="HAMAP" id="MF_02065">
    <property type="entry name" value="MltG"/>
    <property type="match status" value="1"/>
</dbReference>
<feature type="site" description="Important for catalytic activity" evidence="7">
    <location>
        <position position="252"/>
    </location>
</feature>
<keyword evidence="3 7" id="KW-1133">Transmembrane helix</keyword>
<comment type="caution">
    <text evidence="8">The sequence shown here is derived from an EMBL/GenBank/DDBJ whole genome shotgun (WGS) entry which is preliminary data.</text>
</comment>
<comment type="catalytic activity">
    <reaction evidence="7">
        <text>a peptidoglycan chain = a peptidoglycan chain with N-acetyl-1,6-anhydromuramyl-[peptide] at the reducing end + a peptidoglycan chain with N-acetylglucosamine at the non-reducing end.</text>
        <dbReference type="EC" id="4.2.2.29"/>
    </reaction>
</comment>
<dbReference type="GO" id="GO:0005886">
    <property type="term" value="C:plasma membrane"/>
    <property type="evidence" value="ECO:0007669"/>
    <property type="project" value="UniProtKB-SubCell"/>
</dbReference>
<comment type="function">
    <text evidence="7">Functions as a peptidoglycan terminase that cleaves nascent peptidoglycan strands endolytically to terminate their elongation.</text>
</comment>
<proteinExistence type="inferred from homology"/>
<protein>
    <recommendedName>
        <fullName evidence="7">Endolytic murein transglycosylase</fullName>
        <ecNumber evidence="7">4.2.2.29</ecNumber>
    </recommendedName>
    <alternativeName>
        <fullName evidence="7">Peptidoglycan lytic transglycosylase</fullName>
    </alternativeName>
    <alternativeName>
        <fullName evidence="7">Peptidoglycan polymerization terminase</fullName>
    </alternativeName>
</protein>
<dbReference type="GO" id="GO:0071555">
    <property type="term" value="P:cell wall organization"/>
    <property type="evidence" value="ECO:0007669"/>
    <property type="project" value="UniProtKB-KW"/>
</dbReference>
<dbReference type="GO" id="GO:0009252">
    <property type="term" value="P:peptidoglycan biosynthetic process"/>
    <property type="evidence" value="ECO:0007669"/>
    <property type="project" value="UniProtKB-UniRule"/>
</dbReference>
<dbReference type="GO" id="GO:0008932">
    <property type="term" value="F:lytic endotransglycosylase activity"/>
    <property type="evidence" value="ECO:0007669"/>
    <property type="project" value="UniProtKB-UniRule"/>
</dbReference>
<keyword evidence="2 7" id="KW-0812">Transmembrane</keyword>
<dbReference type="Proteomes" id="UP000823937">
    <property type="component" value="Unassembled WGS sequence"/>
</dbReference>
<reference evidence="8" key="2">
    <citation type="submission" date="2021-04" db="EMBL/GenBank/DDBJ databases">
        <authorList>
            <person name="Gilroy R."/>
        </authorList>
    </citation>
    <scope>NUCLEOTIDE SEQUENCE</scope>
    <source>
        <strain evidence="8">CHK169-2315</strain>
    </source>
</reference>
<dbReference type="InterPro" id="IPR003770">
    <property type="entry name" value="MLTG-like"/>
</dbReference>
<dbReference type="NCBIfam" id="TIGR00247">
    <property type="entry name" value="endolytic transglycosylase MltG"/>
    <property type="match status" value="1"/>
</dbReference>
<organism evidence="8 9">
    <name type="scientific">Candidatus Pseudogracilibacillus intestinigallinarum</name>
    <dbReference type="NCBI Taxonomy" id="2838742"/>
    <lineage>
        <taxon>Bacteria</taxon>
        <taxon>Bacillati</taxon>
        <taxon>Bacillota</taxon>
        <taxon>Bacilli</taxon>
        <taxon>Bacillales</taxon>
        <taxon>Bacillaceae</taxon>
        <taxon>Pseudogracilibacillus</taxon>
    </lineage>
</organism>
<evidence type="ECO:0000256" key="3">
    <source>
        <dbReference type="ARBA" id="ARBA00022989"/>
    </source>
</evidence>
<sequence>MSKKQNIEEIVNEAKTVRKIVFILLTALTVLFIAVIAFGFFYIKSTIEPVDKNSTEDIEIEIPLGSSTSNIATILKENDLIKNERVFQFYVKFKNYSDFQAGEYILNQSMTMDDIANNLQTGTVQEEPLFRVTIPEGRNIEQIAEITSKKLKFTEEDFIRTVTDKSFIERMMEEYPSLITDEVLNDDLYMALEGYLFAGTYDIYDEAVTAEELITQMIDRTNDLVINELDAMDEKDFTIHEVLTLASVIERESKFEKDRPKVAQVYINRLDENMKLQSDITAFYGLKNIEHKAVVTYDDIEVDTPYNTYVIDGLPVGPIASPSKEAIDAVLHPEGDDFTKLFYFSRPNGETFYADTLEEHNKIKEKYRQEWYDLENKKDDKKKKDKE</sequence>
<keyword evidence="6 7" id="KW-0961">Cell wall biogenesis/degradation</keyword>
<dbReference type="Pfam" id="PF02618">
    <property type="entry name" value="YceG"/>
    <property type="match status" value="1"/>
</dbReference>
<comment type="subcellular location">
    <subcellularLocation>
        <location evidence="7">Cell membrane</location>
        <topology evidence="7">Single-pass membrane protein</topology>
    </subcellularLocation>
</comment>
<evidence type="ECO:0000256" key="5">
    <source>
        <dbReference type="ARBA" id="ARBA00023239"/>
    </source>
</evidence>
<evidence type="ECO:0000256" key="1">
    <source>
        <dbReference type="ARBA" id="ARBA00022475"/>
    </source>
</evidence>
<keyword evidence="4 7" id="KW-0472">Membrane</keyword>
<accession>A0A9D1PLP1</accession>
<dbReference type="PANTHER" id="PTHR30518:SF2">
    <property type="entry name" value="ENDOLYTIC MUREIN TRANSGLYCOSYLASE"/>
    <property type="match status" value="1"/>
</dbReference>
<dbReference type="PANTHER" id="PTHR30518">
    <property type="entry name" value="ENDOLYTIC MUREIN TRANSGLYCOSYLASE"/>
    <property type="match status" value="1"/>
</dbReference>
<gene>
    <name evidence="7 8" type="primary">mltG</name>
    <name evidence="8" type="ORF">H9895_03150</name>
</gene>
<dbReference type="AlphaFoldDB" id="A0A9D1PLP1"/>
<keyword evidence="1 7" id="KW-1003">Cell membrane</keyword>
<dbReference type="CDD" id="cd08010">
    <property type="entry name" value="MltG_like"/>
    <property type="match status" value="1"/>
</dbReference>
<evidence type="ECO:0000313" key="8">
    <source>
        <dbReference type="EMBL" id="HIV74060.1"/>
    </source>
</evidence>
<evidence type="ECO:0000256" key="4">
    <source>
        <dbReference type="ARBA" id="ARBA00023136"/>
    </source>
</evidence>